<dbReference type="Gene3D" id="3.40.710.10">
    <property type="entry name" value="DD-peptidase/beta-lactamase superfamily"/>
    <property type="match status" value="1"/>
</dbReference>
<gene>
    <name evidence="4" type="ORF">UCRPA7_2612</name>
</gene>
<dbReference type="KEGG" id="tmn:UCRPA7_2612"/>
<dbReference type="SUPFAM" id="SSF56601">
    <property type="entry name" value="beta-lactamase/transpeptidase-like"/>
    <property type="match status" value="1"/>
</dbReference>
<feature type="domain" description="Beta-lactamase-related" evidence="3">
    <location>
        <begin position="4"/>
        <end position="372"/>
    </location>
</feature>
<dbReference type="RefSeq" id="XP_007913375.1">
    <property type="nucleotide sequence ID" value="XM_007915184.1"/>
</dbReference>
<evidence type="ECO:0000313" key="5">
    <source>
        <dbReference type="Proteomes" id="UP000014074"/>
    </source>
</evidence>
<reference evidence="5" key="1">
    <citation type="journal article" date="2013" name="Genome Announc.">
        <title>Draft genome sequence of the ascomycete Phaeoacremonium aleophilum strain UCR-PA7, a causal agent of the esca disease complex in grapevines.</title>
        <authorList>
            <person name="Blanco-Ulate B."/>
            <person name="Rolshausen P."/>
            <person name="Cantu D."/>
        </authorList>
    </citation>
    <scope>NUCLEOTIDE SEQUENCE [LARGE SCALE GENOMIC DNA]</scope>
    <source>
        <strain evidence="5">UCR-PA7</strain>
    </source>
</reference>
<evidence type="ECO:0000259" key="3">
    <source>
        <dbReference type="Pfam" id="PF00144"/>
    </source>
</evidence>
<dbReference type="eggNOG" id="ENOG502S4UR">
    <property type="taxonomic scope" value="Eukaryota"/>
</dbReference>
<dbReference type="GO" id="GO:0016787">
    <property type="term" value="F:hydrolase activity"/>
    <property type="evidence" value="ECO:0007669"/>
    <property type="project" value="UniProtKB-KW"/>
</dbReference>
<dbReference type="InterPro" id="IPR001466">
    <property type="entry name" value="Beta-lactam-related"/>
</dbReference>
<dbReference type="InterPro" id="IPR012338">
    <property type="entry name" value="Beta-lactam/transpept-like"/>
</dbReference>
<name>R8BR86_PHAM7</name>
<dbReference type="Pfam" id="PF00144">
    <property type="entry name" value="Beta-lactamase"/>
    <property type="match status" value="1"/>
</dbReference>
<keyword evidence="5" id="KW-1185">Reference proteome</keyword>
<proteinExistence type="inferred from homology"/>
<evidence type="ECO:0000256" key="1">
    <source>
        <dbReference type="ARBA" id="ARBA00009009"/>
    </source>
</evidence>
<dbReference type="Proteomes" id="UP000014074">
    <property type="component" value="Unassembled WGS sequence"/>
</dbReference>
<keyword evidence="2" id="KW-0378">Hydrolase</keyword>
<evidence type="ECO:0000313" key="4">
    <source>
        <dbReference type="EMBL" id="EOO01872.1"/>
    </source>
</evidence>
<dbReference type="HOGENOM" id="CLU_020027_11_1_1"/>
<comment type="similarity">
    <text evidence="1">Belongs to the class-A beta-lactamase family.</text>
</comment>
<protein>
    <submittedName>
        <fullName evidence="4">Putative beta-lactamase family protein</fullName>
    </submittedName>
</protein>
<organism evidence="4 5">
    <name type="scientific">Phaeoacremonium minimum (strain UCR-PA7)</name>
    <name type="common">Esca disease fungus</name>
    <name type="synonym">Togninia minima</name>
    <dbReference type="NCBI Taxonomy" id="1286976"/>
    <lineage>
        <taxon>Eukaryota</taxon>
        <taxon>Fungi</taxon>
        <taxon>Dikarya</taxon>
        <taxon>Ascomycota</taxon>
        <taxon>Pezizomycotina</taxon>
        <taxon>Sordariomycetes</taxon>
        <taxon>Sordariomycetidae</taxon>
        <taxon>Togniniales</taxon>
        <taxon>Togniniaceae</taxon>
        <taxon>Phaeoacremonium</taxon>
    </lineage>
</organism>
<dbReference type="PANTHER" id="PTHR43283">
    <property type="entry name" value="BETA-LACTAMASE-RELATED"/>
    <property type="match status" value="1"/>
</dbReference>
<dbReference type="AlphaFoldDB" id="R8BR86"/>
<sequence>MASFDETIEKAVEDRLIPGVVLLAKDKSGKLDYARAIGRRSLRPGEEDPMELNSVFTLMSMTKLVTCVGVMQVVERGLIKLDDDVASILPVLAEQQVLHGFDDEGKPILKPRQGTITLRHLLTHSYGQAYPFLDAKTARYFEQTGRPLFGNSKTVEEAFNYPLLFEPGDGFQYSPGVDWAGRIVEELTGTKFEDWMKEHILKPLGISALTFFPEHHPELLSRLVPLALRDAQSGKIVANPAPAASLTVKEAFGGSGLFADMREYFAVMESLLKDDEKLLKKETTDLMFQPHLSPVSKKACIEEFKGADWAVGHFPPTGEYDWGLAGLLTDGDSHELRKKGFQQWSGMYNLSWFIDRTAGVAGVFATQFMPFGDKKAKEFLKLFEEEVYRRAKESG</sequence>
<dbReference type="GeneID" id="19322880"/>
<accession>R8BR86</accession>
<dbReference type="EMBL" id="KB932955">
    <property type="protein sequence ID" value="EOO01872.1"/>
    <property type="molecule type" value="Genomic_DNA"/>
</dbReference>
<dbReference type="OrthoDB" id="428260at2759"/>
<dbReference type="PANTHER" id="PTHR43283:SF17">
    <property type="entry name" value="(LOVD), PUTATIVE (AFU_ORTHOLOGUE AFUA_5G00920)-RELATED"/>
    <property type="match status" value="1"/>
</dbReference>
<dbReference type="InterPro" id="IPR050789">
    <property type="entry name" value="Diverse_Enzym_Activities"/>
</dbReference>
<evidence type="ECO:0000256" key="2">
    <source>
        <dbReference type="ARBA" id="ARBA00022801"/>
    </source>
</evidence>